<feature type="transmembrane region" description="Helical" evidence="7">
    <location>
        <begin position="353"/>
        <end position="374"/>
    </location>
</feature>
<feature type="transmembrane region" description="Helical" evidence="7">
    <location>
        <begin position="304"/>
        <end position="322"/>
    </location>
</feature>
<organism evidence="8 9">
    <name type="scientific">Tahibacter amnicola</name>
    <dbReference type="NCBI Taxonomy" id="2976241"/>
    <lineage>
        <taxon>Bacteria</taxon>
        <taxon>Pseudomonadati</taxon>
        <taxon>Pseudomonadota</taxon>
        <taxon>Gammaproteobacteria</taxon>
        <taxon>Lysobacterales</taxon>
        <taxon>Rhodanobacteraceae</taxon>
        <taxon>Tahibacter</taxon>
    </lineage>
</organism>
<keyword evidence="6 7" id="KW-0472">Membrane</keyword>
<protein>
    <submittedName>
        <fullName evidence="8">Oligopeptide:H+ symporter</fullName>
    </submittedName>
</protein>
<accession>A0ABY6BGM6</accession>
<dbReference type="NCBIfam" id="TIGR00924">
    <property type="entry name" value="yjdL_sub1_fam"/>
    <property type="match status" value="1"/>
</dbReference>
<evidence type="ECO:0000313" key="8">
    <source>
        <dbReference type="EMBL" id="UXI67525.1"/>
    </source>
</evidence>
<reference evidence="8" key="1">
    <citation type="submission" date="2022-09" db="EMBL/GenBank/DDBJ databases">
        <title>Tahibacter sp. nov., isolated from a fresh water.</title>
        <authorList>
            <person name="Baek J.H."/>
            <person name="Lee J.K."/>
            <person name="Kim J.M."/>
            <person name="Jeon C.O."/>
        </authorList>
    </citation>
    <scope>NUCLEOTIDE SEQUENCE</scope>
    <source>
        <strain evidence="8">W38</strain>
    </source>
</reference>
<keyword evidence="3 7" id="KW-0812">Transmembrane</keyword>
<evidence type="ECO:0000256" key="5">
    <source>
        <dbReference type="ARBA" id="ARBA00022989"/>
    </source>
</evidence>
<evidence type="ECO:0000256" key="7">
    <source>
        <dbReference type="SAM" id="Phobius"/>
    </source>
</evidence>
<proteinExistence type="inferred from homology"/>
<gene>
    <name evidence="8" type="ORF">N4264_22750</name>
</gene>
<dbReference type="InterPro" id="IPR005279">
    <property type="entry name" value="Dipep/tripep_permease"/>
</dbReference>
<keyword evidence="4" id="KW-0813">Transport</keyword>
<dbReference type="SUPFAM" id="SSF103473">
    <property type="entry name" value="MFS general substrate transporter"/>
    <property type="match status" value="1"/>
</dbReference>
<keyword evidence="4" id="KW-0571">Peptide transport</keyword>
<feature type="transmembrane region" description="Helical" evidence="7">
    <location>
        <begin position="161"/>
        <end position="180"/>
    </location>
</feature>
<dbReference type="Pfam" id="PF00854">
    <property type="entry name" value="PTR2"/>
    <property type="match status" value="2"/>
</dbReference>
<evidence type="ECO:0000256" key="6">
    <source>
        <dbReference type="ARBA" id="ARBA00023136"/>
    </source>
</evidence>
<dbReference type="RefSeq" id="WP_261694495.1">
    <property type="nucleotide sequence ID" value="NZ_CP104694.1"/>
</dbReference>
<comment type="similarity">
    <text evidence="2">Belongs to the major facilitator superfamily. Proton-dependent oligopeptide transporter (POT/PTR) (TC 2.A.17) family.</text>
</comment>
<evidence type="ECO:0000313" key="9">
    <source>
        <dbReference type="Proteomes" id="UP001064632"/>
    </source>
</evidence>
<dbReference type="InterPro" id="IPR018456">
    <property type="entry name" value="PTR2_symporter_CS"/>
</dbReference>
<feature type="transmembrane region" description="Helical" evidence="7">
    <location>
        <begin position="67"/>
        <end position="86"/>
    </location>
</feature>
<sequence length="524" mass="57399">MTEATLAAPSTPAPAARMPRQIPNIIGNEACERFSFYGMRNILTVFLVSSLLTYLPEADRPTEAKHIFHTFLIGVYFFPLLGGWLADRLMGKYWTIMSFSLIYCVGHVMLAVFEHDRTGFLFGLGLIAFGSGGIKPCVAAFCGDQFDKSTKHLAKIVFDAFYWSINFGSLFASLLMPVFLKKYGASVAFGIPGALMFVATFIFWLARKHYVIIPPAPPSPDSFVRVAMTALVSRDGGARWGYVLAMMGVALGLGSLVFAPQLGIVAALCLAVVIFLGFAGGGTWIQLDRARGRHPEIAVDGVRVVLRMLIVFALVTPFWSLFDQKASTWVLQASAMTTPEWFQPSQMQALNPLLVMILIPFNNLVLYPALRRYFGYEPTALRRMTFGIAFSSLAWVAAGGLQLAIDGGSAVSIVWQILPYVLLTMGEVLVSATGIEFAYSQAPSSMKGVLMSFWYLAVTVGNLWVLLVNSGVRNEAVTQSIASTGLSVTAFQMFFFAAFAAVAALIFGLYARTYREVDNYRPTD</sequence>
<evidence type="ECO:0000256" key="4">
    <source>
        <dbReference type="ARBA" id="ARBA00022856"/>
    </source>
</evidence>
<dbReference type="InterPro" id="IPR036259">
    <property type="entry name" value="MFS_trans_sf"/>
</dbReference>
<feature type="transmembrane region" description="Helical" evidence="7">
    <location>
        <begin position="119"/>
        <end position="141"/>
    </location>
</feature>
<dbReference type="EMBL" id="CP104694">
    <property type="protein sequence ID" value="UXI67525.1"/>
    <property type="molecule type" value="Genomic_DNA"/>
</dbReference>
<dbReference type="Gene3D" id="1.20.1250.20">
    <property type="entry name" value="MFS general substrate transporter like domains"/>
    <property type="match status" value="1"/>
</dbReference>
<feature type="transmembrane region" description="Helical" evidence="7">
    <location>
        <begin position="417"/>
        <end position="439"/>
    </location>
</feature>
<feature type="transmembrane region" description="Helical" evidence="7">
    <location>
        <begin position="34"/>
        <end position="55"/>
    </location>
</feature>
<dbReference type="PROSITE" id="PS01022">
    <property type="entry name" value="PTR2_1"/>
    <property type="match status" value="1"/>
</dbReference>
<evidence type="ECO:0000256" key="1">
    <source>
        <dbReference type="ARBA" id="ARBA00004141"/>
    </source>
</evidence>
<feature type="transmembrane region" description="Helical" evidence="7">
    <location>
        <begin position="186"/>
        <end position="206"/>
    </location>
</feature>
<dbReference type="PANTHER" id="PTHR11654">
    <property type="entry name" value="OLIGOPEPTIDE TRANSPORTER-RELATED"/>
    <property type="match status" value="1"/>
</dbReference>
<feature type="transmembrane region" description="Helical" evidence="7">
    <location>
        <begin position="240"/>
        <end position="258"/>
    </location>
</feature>
<evidence type="ECO:0000256" key="2">
    <source>
        <dbReference type="ARBA" id="ARBA00005982"/>
    </source>
</evidence>
<name>A0ABY6BGM6_9GAMM</name>
<keyword evidence="9" id="KW-1185">Reference proteome</keyword>
<evidence type="ECO:0000256" key="3">
    <source>
        <dbReference type="ARBA" id="ARBA00022692"/>
    </source>
</evidence>
<comment type="subcellular location">
    <subcellularLocation>
        <location evidence="1">Membrane</location>
        <topology evidence="1">Multi-pass membrane protein</topology>
    </subcellularLocation>
</comment>
<feature type="transmembrane region" description="Helical" evidence="7">
    <location>
        <begin position="490"/>
        <end position="511"/>
    </location>
</feature>
<dbReference type="InterPro" id="IPR000109">
    <property type="entry name" value="POT_fam"/>
</dbReference>
<feature type="transmembrane region" description="Helical" evidence="7">
    <location>
        <begin position="93"/>
        <end position="113"/>
    </location>
</feature>
<dbReference type="Proteomes" id="UP001064632">
    <property type="component" value="Chromosome"/>
</dbReference>
<feature type="transmembrane region" description="Helical" evidence="7">
    <location>
        <begin position="386"/>
        <end position="405"/>
    </location>
</feature>
<keyword evidence="5 7" id="KW-1133">Transmembrane helix</keyword>
<feature type="transmembrane region" description="Helical" evidence="7">
    <location>
        <begin position="264"/>
        <end position="284"/>
    </location>
</feature>
<feature type="transmembrane region" description="Helical" evidence="7">
    <location>
        <begin position="451"/>
        <end position="470"/>
    </location>
</feature>
<keyword evidence="4" id="KW-0653">Protein transport</keyword>